<name>Q5BR33_SCHJA</name>
<accession>Q5BR33</accession>
<reference evidence="1" key="1">
    <citation type="submission" date="2005-01" db="EMBL/GenBank/DDBJ databases">
        <authorList>
            <person name="Han Z."/>
        </authorList>
    </citation>
    <scope>NUCLEOTIDE SEQUENCE</scope>
</reference>
<dbReference type="EMBL" id="AY915782">
    <property type="protein sequence ID" value="AAX31003.2"/>
    <property type="molecule type" value="mRNA"/>
</dbReference>
<organism evidence="1">
    <name type="scientific">Schistosoma japonicum</name>
    <name type="common">Blood fluke</name>
    <dbReference type="NCBI Taxonomy" id="6182"/>
    <lineage>
        <taxon>Eukaryota</taxon>
        <taxon>Metazoa</taxon>
        <taxon>Spiralia</taxon>
        <taxon>Lophotrochozoa</taxon>
        <taxon>Platyhelminthes</taxon>
        <taxon>Trematoda</taxon>
        <taxon>Digenea</taxon>
        <taxon>Strigeidida</taxon>
        <taxon>Schistosomatoidea</taxon>
        <taxon>Schistosomatidae</taxon>
        <taxon>Schistosoma</taxon>
    </lineage>
</organism>
<feature type="non-terminal residue" evidence="1">
    <location>
        <position position="1"/>
    </location>
</feature>
<sequence>WGALAPRNQFGRKKAHSFPCLYPRWVGQISKGFFGAKFPRCAPEDVIQRDWVFLLPYPLRLYGN</sequence>
<proteinExistence type="evidence at transcript level"/>
<evidence type="ECO:0000313" key="1">
    <source>
        <dbReference type="EMBL" id="AAX31003.2"/>
    </source>
</evidence>
<reference evidence="1" key="2">
    <citation type="journal article" date="2006" name="PLoS Pathog.">
        <title>New perspectives on host-parasite interplay by comparative transcriptomic and proteomic analyses of Schistosoma japonicum.</title>
        <authorList>
            <person name="Liu F."/>
            <person name="Lu J."/>
            <person name="Hu W."/>
            <person name="Wang S.Y."/>
            <person name="Cui S.J."/>
            <person name="Chi M."/>
            <person name="Yan Q."/>
            <person name="Wang X.R."/>
            <person name="Song H.D."/>
            <person name="Xu X.N."/>
            <person name="Wang J.J."/>
            <person name="Zhang X.L."/>
            <person name="Zhang X."/>
            <person name="Wang Z.Q."/>
            <person name="Xue C.L."/>
            <person name="Brindley P.J."/>
            <person name="McManus D.P."/>
            <person name="Yang P.Y."/>
            <person name="Feng Z."/>
            <person name="Chen Z."/>
            <person name="Han Z.G."/>
        </authorList>
    </citation>
    <scope>NUCLEOTIDE SEQUENCE</scope>
</reference>
<protein>
    <submittedName>
        <fullName evidence="1">SJCHGC09705 protein</fullName>
    </submittedName>
</protein>
<dbReference type="AlphaFoldDB" id="Q5BR33"/>